<accession>A0ABP7X2H8</accession>
<comment type="caution">
    <text evidence="1">The sequence shown here is derived from an EMBL/GenBank/DDBJ whole genome shotgun (WGS) entry which is preliminary data.</text>
</comment>
<organism evidence="1 2">
    <name type="scientific">Actinomadura miaoliensis</name>
    <dbReference type="NCBI Taxonomy" id="430685"/>
    <lineage>
        <taxon>Bacteria</taxon>
        <taxon>Bacillati</taxon>
        <taxon>Actinomycetota</taxon>
        <taxon>Actinomycetes</taxon>
        <taxon>Streptosporangiales</taxon>
        <taxon>Thermomonosporaceae</taxon>
        <taxon>Actinomadura</taxon>
    </lineage>
</organism>
<name>A0ABP7X2H8_9ACTN</name>
<dbReference type="Proteomes" id="UP001500683">
    <property type="component" value="Unassembled WGS sequence"/>
</dbReference>
<keyword evidence="2" id="KW-1185">Reference proteome</keyword>
<evidence type="ECO:0000313" key="1">
    <source>
        <dbReference type="EMBL" id="GAA4102264.1"/>
    </source>
</evidence>
<evidence type="ECO:0000313" key="2">
    <source>
        <dbReference type="Proteomes" id="UP001500683"/>
    </source>
</evidence>
<gene>
    <name evidence="1" type="ORF">GCM10022214_80130</name>
</gene>
<reference evidence="2" key="1">
    <citation type="journal article" date="2019" name="Int. J. Syst. Evol. Microbiol.">
        <title>The Global Catalogue of Microorganisms (GCM) 10K type strain sequencing project: providing services to taxonomists for standard genome sequencing and annotation.</title>
        <authorList>
            <consortium name="The Broad Institute Genomics Platform"/>
            <consortium name="The Broad Institute Genome Sequencing Center for Infectious Disease"/>
            <person name="Wu L."/>
            <person name="Ma J."/>
        </authorList>
    </citation>
    <scope>NUCLEOTIDE SEQUENCE [LARGE SCALE GENOMIC DNA]</scope>
    <source>
        <strain evidence="2">JCM 16702</strain>
    </source>
</reference>
<protein>
    <submittedName>
        <fullName evidence="1">Uncharacterized protein</fullName>
    </submittedName>
</protein>
<dbReference type="RefSeq" id="WP_344958084.1">
    <property type="nucleotide sequence ID" value="NZ_BAAAZG010000067.1"/>
</dbReference>
<sequence length="222" mass="24917">MSELPKWPRLLVTGDPVTREQANEIIIRTHSPILWANDQEWNQQVAAAYGIPLDRHGQPIWREARDVYAELGCLDLAYLHNHQIISSWIGGCHGWCDWDGTIGCSNYNIGKWPTREEVQDDLDTIAAAWPFLTMDVQLVDVDENETVRELLAMWRVRDGRAVFVEPGELVARPTGPDLLGFVLALAVPGGTAWERGVSLSRLREALAQVRGQMPAQGQDDAR</sequence>
<dbReference type="EMBL" id="BAAAZG010000067">
    <property type="protein sequence ID" value="GAA4102264.1"/>
    <property type="molecule type" value="Genomic_DNA"/>
</dbReference>
<proteinExistence type="predicted"/>